<name>A0ACC2KCG5_PERAE</name>
<dbReference type="EMBL" id="CM056812">
    <property type="protein sequence ID" value="KAJ8618644.1"/>
    <property type="molecule type" value="Genomic_DNA"/>
</dbReference>
<keyword evidence="2" id="KW-1185">Reference proteome</keyword>
<protein>
    <submittedName>
        <fullName evidence="1">Uncharacterized protein</fullName>
    </submittedName>
</protein>
<gene>
    <name evidence="1" type="ORF">MRB53_014830</name>
</gene>
<organism evidence="1 2">
    <name type="scientific">Persea americana</name>
    <name type="common">Avocado</name>
    <dbReference type="NCBI Taxonomy" id="3435"/>
    <lineage>
        <taxon>Eukaryota</taxon>
        <taxon>Viridiplantae</taxon>
        <taxon>Streptophyta</taxon>
        <taxon>Embryophyta</taxon>
        <taxon>Tracheophyta</taxon>
        <taxon>Spermatophyta</taxon>
        <taxon>Magnoliopsida</taxon>
        <taxon>Magnoliidae</taxon>
        <taxon>Laurales</taxon>
        <taxon>Lauraceae</taxon>
        <taxon>Persea</taxon>
    </lineage>
</organism>
<evidence type="ECO:0000313" key="1">
    <source>
        <dbReference type="EMBL" id="KAJ8618644.1"/>
    </source>
</evidence>
<reference evidence="1 2" key="1">
    <citation type="journal article" date="2022" name="Hortic Res">
        <title>A haplotype resolved chromosomal level avocado genome allows analysis of novel avocado genes.</title>
        <authorList>
            <person name="Nath O."/>
            <person name="Fletcher S.J."/>
            <person name="Hayward A."/>
            <person name="Shaw L.M."/>
            <person name="Masouleh A.K."/>
            <person name="Furtado A."/>
            <person name="Henry R.J."/>
            <person name="Mitter N."/>
        </authorList>
    </citation>
    <scope>NUCLEOTIDE SEQUENCE [LARGE SCALE GENOMIC DNA]</scope>
    <source>
        <strain evidence="2">cv. Hass</strain>
    </source>
</reference>
<sequence length="87" mass="9884">MTKMQGISCGLLVERTRTTTTTSTMPLSIDVVEMIEARIRRLISENPLIIFSRSLCCMCHVMRCLLATLGVHPTVIERFNFVNRVLN</sequence>
<evidence type="ECO:0000313" key="2">
    <source>
        <dbReference type="Proteomes" id="UP001234297"/>
    </source>
</evidence>
<proteinExistence type="predicted"/>
<comment type="caution">
    <text evidence="1">The sequence shown here is derived from an EMBL/GenBank/DDBJ whole genome shotgun (WGS) entry which is preliminary data.</text>
</comment>
<dbReference type="Proteomes" id="UP001234297">
    <property type="component" value="Chromosome 4"/>
</dbReference>
<accession>A0ACC2KCG5</accession>